<evidence type="ECO:0000313" key="11">
    <source>
        <dbReference type="Proteomes" id="UP000434582"/>
    </source>
</evidence>
<dbReference type="RefSeq" id="WP_153343935.1">
    <property type="nucleotide sequence ID" value="NZ_WIVE01000029.1"/>
</dbReference>
<proteinExistence type="inferred from homology"/>
<feature type="domain" description="PhoU" evidence="9">
    <location>
        <begin position="132"/>
        <end position="216"/>
    </location>
</feature>
<evidence type="ECO:0000256" key="5">
    <source>
        <dbReference type="ARBA" id="ARBA00022490"/>
    </source>
</evidence>
<organism evidence="10 11">
    <name type="scientific">Roseospira navarrensis</name>
    <dbReference type="NCBI Taxonomy" id="140058"/>
    <lineage>
        <taxon>Bacteria</taxon>
        <taxon>Pseudomonadati</taxon>
        <taxon>Pseudomonadota</taxon>
        <taxon>Alphaproteobacteria</taxon>
        <taxon>Rhodospirillales</taxon>
        <taxon>Rhodospirillaceae</taxon>
        <taxon>Roseospira</taxon>
    </lineage>
</organism>
<evidence type="ECO:0000256" key="7">
    <source>
        <dbReference type="ARBA" id="ARBA00056181"/>
    </source>
</evidence>
<evidence type="ECO:0000313" key="10">
    <source>
        <dbReference type="EMBL" id="MQX36948.1"/>
    </source>
</evidence>
<keyword evidence="6 8" id="KW-0592">Phosphate transport</keyword>
<dbReference type="OrthoDB" id="9814256at2"/>
<dbReference type="InterPro" id="IPR026022">
    <property type="entry name" value="PhoU_dom"/>
</dbReference>
<evidence type="ECO:0000256" key="4">
    <source>
        <dbReference type="ARBA" id="ARBA00022448"/>
    </source>
</evidence>
<dbReference type="PIRSF" id="PIRSF003107">
    <property type="entry name" value="PhoU"/>
    <property type="match status" value="1"/>
</dbReference>
<keyword evidence="5 8" id="KW-0963">Cytoplasm</keyword>
<dbReference type="Proteomes" id="UP000434582">
    <property type="component" value="Unassembled WGS sequence"/>
</dbReference>
<sequence>MALTVAPGPNDHTVRSFDAELERLSNTVVRTGGVVEAQLAGAAQALIRRDSVLAAEVAARDVDVDVLEQDIQDHAIRLLALRQPVAEDLRQIVGALRIAGDLERVGDYAANVAKRSMVVNQSPPVRVVAALPRMLGLAQEIVKEVLDAYVERDVDRAVAVWHRDEDLDALHTSLFRELVSYMSEDPRNITACSHLMFIAKNIERIGDHATNIAEMVHYLVLGRPLRETRPRGEDFLPDPGSLPDPQV</sequence>
<evidence type="ECO:0000256" key="2">
    <source>
        <dbReference type="ARBA" id="ARBA00008107"/>
    </source>
</evidence>
<dbReference type="SUPFAM" id="SSF109755">
    <property type="entry name" value="PhoU-like"/>
    <property type="match status" value="1"/>
</dbReference>
<comment type="similarity">
    <text evidence="2 8">Belongs to the PhoU family.</text>
</comment>
<dbReference type="Pfam" id="PF01895">
    <property type="entry name" value="PhoU"/>
    <property type="match status" value="2"/>
</dbReference>
<comment type="function">
    <text evidence="7 8">Plays a role in the regulation of phosphate uptake.</text>
</comment>
<keyword evidence="11" id="KW-1185">Reference proteome</keyword>
<dbReference type="AlphaFoldDB" id="A0A7X1ZER3"/>
<keyword evidence="4 8" id="KW-0813">Transport</keyword>
<dbReference type="FunFam" id="1.20.58.220:FF:000004">
    <property type="entry name" value="Phosphate-specific transport system accessory protein PhoU"/>
    <property type="match status" value="1"/>
</dbReference>
<gene>
    <name evidence="10" type="primary">phoU</name>
    <name evidence="10" type="ORF">GHC57_10510</name>
</gene>
<dbReference type="GO" id="GO:0030643">
    <property type="term" value="P:intracellular phosphate ion homeostasis"/>
    <property type="evidence" value="ECO:0007669"/>
    <property type="project" value="InterPro"/>
</dbReference>
<dbReference type="GO" id="GO:0006817">
    <property type="term" value="P:phosphate ion transport"/>
    <property type="evidence" value="ECO:0007669"/>
    <property type="project" value="UniProtKB-KW"/>
</dbReference>
<evidence type="ECO:0000256" key="6">
    <source>
        <dbReference type="ARBA" id="ARBA00022592"/>
    </source>
</evidence>
<dbReference type="PANTHER" id="PTHR42930">
    <property type="entry name" value="PHOSPHATE-SPECIFIC TRANSPORT SYSTEM ACCESSORY PROTEIN PHOU"/>
    <property type="match status" value="1"/>
</dbReference>
<name>A0A7X1ZER3_9PROT</name>
<reference evidence="10 11" key="1">
    <citation type="submission" date="2019-10" db="EMBL/GenBank/DDBJ databases">
        <title>Draft whole-genome sequence of the purple nonsulfur photosynthetic bacterium Roseospira navarrensis DSM 15114.</title>
        <authorList>
            <person name="Kyndt J.A."/>
            <person name="Meyer T.E."/>
        </authorList>
    </citation>
    <scope>NUCLEOTIDE SEQUENCE [LARGE SCALE GENOMIC DNA]</scope>
    <source>
        <strain evidence="10 11">DSM 15114</strain>
    </source>
</reference>
<accession>A0A7X1ZER3</accession>
<dbReference type="InterPro" id="IPR038078">
    <property type="entry name" value="PhoU-like_sf"/>
</dbReference>
<feature type="domain" description="PhoU" evidence="9">
    <location>
        <begin position="30"/>
        <end position="115"/>
    </location>
</feature>
<dbReference type="GO" id="GO:0005737">
    <property type="term" value="C:cytoplasm"/>
    <property type="evidence" value="ECO:0007669"/>
    <property type="project" value="UniProtKB-SubCell"/>
</dbReference>
<evidence type="ECO:0000256" key="1">
    <source>
        <dbReference type="ARBA" id="ARBA00004496"/>
    </source>
</evidence>
<dbReference type="Gene3D" id="1.20.58.220">
    <property type="entry name" value="Phosphate transport system protein phou homolog 2, domain 2"/>
    <property type="match status" value="2"/>
</dbReference>
<protein>
    <recommendedName>
        <fullName evidence="8">Phosphate-specific transport system accessory protein PhoU</fullName>
    </recommendedName>
</protein>
<dbReference type="NCBIfam" id="TIGR02135">
    <property type="entry name" value="phoU_full"/>
    <property type="match status" value="1"/>
</dbReference>
<comment type="subcellular location">
    <subcellularLocation>
        <location evidence="1 8">Cytoplasm</location>
    </subcellularLocation>
</comment>
<dbReference type="GO" id="GO:0045936">
    <property type="term" value="P:negative regulation of phosphate metabolic process"/>
    <property type="evidence" value="ECO:0007669"/>
    <property type="project" value="InterPro"/>
</dbReference>
<comment type="subunit">
    <text evidence="3 8">Homodimer.</text>
</comment>
<evidence type="ECO:0000256" key="8">
    <source>
        <dbReference type="PIRNR" id="PIRNR003107"/>
    </source>
</evidence>
<dbReference type="EMBL" id="WIVE01000029">
    <property type="protein sequence ID" value="MQX36948.1"/>
    <property type="molecule type" value="Genomic_DNA"/>
</dbReference>
<evidence type="ECO:0000259" key="9">
    <source>
        <dbReference type="Pfam" id="PF01895"/>
    </source>
</evidence>
<dbReference type="PANTHER" id="PTHR42930:SF3">
    <property type="entry name" value="PHOSPHATE-SPECIFIC TRANSPORT SYSTEM ACCESSORY PROTEIN PHOU"/>
    <property type="match status" value="1"/>
</dbReference>
<evidence type="ECO:0000256" key="3">
    <source>
        <dbReference type="ARBA" id="ARBA00011738"/>
    </source>
</evidence>
<comment type="caution">
    <text evidence="10">The sequence shown here is derived from an EMBL/GenBank/DDBJ whole genome shotgun (WGS) entry which is preliminary data.</text>
</comment>
<dbReference type="InterPro" id="IPR028366">
    <property type="entry name" value="PhoU"/>
</dbReference>